<evidence type="ECO:0000256" key="1">
    <source>
        <dbReference type="SAM" id="MobiDB-lite"/>
    </source>
</evidence>
<reference evidence="2" key="1">
    <citation type="submission" date="2020-08" db="EMBL/GenBank/DDBJ databases">
        <title>Genome sequencing and assembly of the red palm weevil Rhynchophorus ferrugineus.</title>
        <authorList>
            <person name="Dias G.B."/>
            <person name="Bergman C.M."/>
            <person name="Manee M."/>
        </authorList>
    </citation>
    <scope>NUCLEOTIDE SEQUENCE</scope>
    <source>
        <strain evidence="2">AA-2017</strain>
        <tissue evidence="2">Whole larva</tissue>
    </source>
</reference>
<dbReference type="AlphaFoldDB" id="A0A834ID31"/>
<organism evidence="2 3">
    <name type="scientific">Rhynchophorus ferrugineus</name>
    <name type="common">Red palm weevil</name>
    <name type="synonym">Curculio ferrugineus</name>
    <dbReference type="NCBI Taxonomy" id="354439"/>
    <lineage>
        <taxon>Eukaryota</taxon>
        <taxon>Metazoa</taxon>
        <taxon>Ecdysozoa</taxon>
        <taxon>Arthropoda</taxon>
        <taxon>Hexapoda</taxon>
        <taxon>Insecta</taxon>
        <taxon>Pterygota</taxon>
        <taxon>Neoptera</taxon>
        <taxon>Endopterygota</taxon>
        <taxon>Coleoptera</taxon>
        <taxon>Polyphaga</taxon>
        <taxon>Cucujiformia</taxon>
        <taxon>Curculionidae</taxon>
        <taxon>Dryophthorinae</taxon>
        <taxon>Rhynchophorus</taxon>
    </lineage>
</organism>
<feature type="region of interest" description="Disordered" evidence="1">
    <location>
        <begin position="80"/>
        <end position="101"/>
    </location>
</feature>
<evidence type="ECO:0000313" key="3">
    <source>
        <dbReference type="Proteomes" id="UP000625711"/>
    </source>
</evidence>
<evidence type="ECO:0000313" key="2">
    <source>
        <dbReference type="EMBL" id="KAF7271617.1"/>
    </source>
</evidence>
<comment type="caution">
    <text evidence="2">The sequence shown here is derived from an EMBL/GenBank/DDBJ whole genome shotgun (WGS) entry which is preliminary data.</text>
</comment>
<sequence>MQLSDSSLWRNRVESKSAVFPTSLELTYARSRIPMTMHQERGLKPVRSDRVKSMVVKRKDESDSSMWDVLDAAADCDCPGPPPEFLLPPPPRPPSLQPADPMLCTDDALTIETCDALP</sequence>
<accession>A0A834ID31</accession>
<dbReference type="EMBL" id="JAACXV010013931">
    <property type="protein sequence ID" value="KAF7271617.1"/>
    <property type="molecule type" value="Genomic_DNA"/>
</dbReference>
<proteinExistence type="predicted"/>
<name>A0A834ID31_RHYFE</name>
<feature type="non-terminal residue" evidence="2">
    <location>
        <position position="1"/>
    </location>
</feature>
<keyword evidence="3" id="KW-1185">Reference proteome</keyword>
<dbReference type="Proteomes" id="UP000625711">
    <property type="component" value="Unassembled WGS sequence"/>
</dbReference>
<gene>
    <name evidence="2" type="ORF">GWI33_015527</name>
</gene>
<protein>
    <submittedName>
        <fullName evidence="2">Uncharacterized protein</fullName>
    </submittedName>
</protein>
<feature type="compositionally biased region" description="Pro residues" evidence="1">
    <location>
        <begin position="80"/>
        <end position="96"/>
    </location>
</feature>